<accession>A0A931HX35</accession>
<keyword evidence="1" id="KW-0812">Transmembrane</keyword>
<name>A0A931HX35_9BACI</name>
<reference evidence="2 3" key="1">
    <citation type="journal article" date="2005" name="Int. J. Syst. Evol. Microbiol.">
        <title>Halobacillus yeomjeoni sp. nov., isolated from a marine solar saltern in Korea.</title>
        <authorList>
            <person name="Yoon J.H."/>
            <person name="Kang S.J."/>
            <person name="Lee C.H."/>
            <person name="Oh H.W."/>
            <person name="Oh T.K."/>
        </authorList>
    </citation>
    <scope>NUCLEOTIDE SEQUENCE [LARGE SCALE GENOMIC DNA]</scope>
    <source>
        <strain evidence="2 3">KCTC 3957</strain>
    </source>
</reference>
<evidence type="ECO:0000313" key="2">
    <source>
        <dbReference type="EMBL" id="MBH0231442.1"/>
    </source>
</evidence>
<proteinExistence type="predicted"/>
<feature type="transmembrane region" description="Helical" evidence="1">
    <location>
        <begin position="131"/>
        <end position="148"/>
    </location>
</feature>
<gene>
    <name evidence="2" type="ORF">H0267_14540</name>
</gene>
<feature type="transmembrane region" description="Helical" evidence="1">
    <location>
        <begin position="89"/>
        <end position="111"/>
    </location>
</feature>
<dbReference type="Proteomes" id="UP000614490">
    <property type="component" value="Unassembled WGS sequence"/>
</dbReference>
<dbReference type="InterPro" id="IPR007404">
    <property type="entry name" value="YdjM-like"/>
</dbReference>
<protein>
    <submittedName>
        <fullName evidence="2">Uncharacterized protein</fullName>
    </submittedName>
</protein>
<organism evidence="2 3">
    <name type="scientific">Halobacillus yeomjeoni</name>
    <dbReference type="NCBI Taxonomy" id="311194"/>
    <lineage>
        <taxon>Bacteria</taxon>
        <taxon>Bacillati</taxon>
        <taxon>Bacillota</taxon>
        <taxon>Bacilli</taxon>
        <taxon>Bacillales</taxon>
        <taxon>Bacillaceae</taxon>
        <taxon>Halobacillus</taxon>
    </lineage>
</organism>
<sequence>MLQTIIDHIPSSLLHALAGALIIDLFFGSKYPFKKRLSILFSGVLLVFTLDIPKLFGFIFTHSLLFVPFIGAGLALLMRKLVSEPFLKLWSGIMCVLLFGGILVDFLGNGAHLFYPVTDRNFSYSLVRSEFELVVVLGFILALRLLLFHKKN</sequence>
<feature type="transmembrane region" description="Helical" evidence="1">
    <location>
        <begin position="12"/>
        <end position="29"/>
    </location>
</feature>
<feature type="transmembrane region" description="Helical" evidence="1">
    <location>
        <begin position="58"/>
        <end position="77"/>
    </location>
</feature>
<dbReference type="Pfam" id="PF04307">
    <property type="entry name" value="YdjM"/>
    <property type="match status" value="1"/>
</dbReference>
<evidence type="ECO:0000313" key="3">
    <source>
        <dbReference type="Proteomes" id="UP000614490"/>
    </source>
</evidence>
<dbReference type="EMBL" id="JADZSC010000003">
    <property type="protein sequence ID" value="MBH0231442.1"/>
    <property type="molecule type" value="Genomic_DNA"/>
</dbReference>
<evidence type="ECO:0000256" key="1">
    <source>
        <dbReference type="SAM" id="Phobius"/>
    </source>
</evidence>
<comment type="caution">
    <text evidence="2">The sequence shown here is derived from an EMBL/GenBank/DDBJ whole genome shotgun (WGS) entry which is preliminary data.</text>
</comment>
<dbReference type="RefSeq" id="WP_197318067.1">
    <property type="nucleotide sequence ID" value="NZ_JADZSC010000003.1"/>
</dbReference>
<dbReference type="AlphaFoldDB" id="A0A931HX35"/>
<keyword evidence="1" id="KW-0472">Membrane</keyword>
<keyword evidence="1" id="KW-1133">Transmembrane helix</keyword>
<keyword evidence="3" id="KW-1185">Reference proteome</keyword>